<dbReference type="OrthoDB" id="10350127at2759"/>
<feature type="region of interest" description="Disordered" evidence="1">
    <location>
        <begin position="54"/>
        <end position="113"/>
    </location>
</feature>
<dbReference type="Proteomes" id="UP000094065">
    <property type="component" value="Unassembled WGS sequence"/>
</dbReference>
<evidence type="ECO:0000313" key="2">
    <source>
        <dbReference type="EMBL" id="ODN83689.1"/>
    </source>
</evidence>
<evidence type="ECO:0000313" key="3">
    <source>
        <dbReference type="Proteomes" id="UP000094065"/>
    </source>
</evidence>
<gene>
    <name evidence="2" type="ORF">L202_01784</name>
</gene>
<organism evidence="2 3">
    <name type="scientific">Cryptococcus amylolentus CBS 6039</name>
    <dbReference type="NCBI Taxonomy" id="1295533"/>
    <lineage>
        <taxon>Eukaryota</taxon>
        <taxon>Fungi</taxon>
        <taxon>Dikarya</taxon>
        <taxon>Basidiomycota</taxon>
        <taxon>Agaricomycotina</taxon>
        <taxon>Tremellomycetes</taxon>
        <taxon>Tremellales</taxon>
        <taxon>Cryptococcaceae</taxon>
        <taxon>Cryptococcus</taxon>
    </lineage>
</organism>
<dbReference type="EMBL" id="AWGJ01000002">
    <property type="protein sequence ID" value="ODN83689.1"/>
    <property type="molecule type" value="Genomic_DNA"/>
</dbReference>
<dbReference type="AlphaFoldDB" id="A0A1E3I510"/>
<feature type="compositionally biased region" description="Basic and acidic residues" evidence="1">
    <location>
        <begin position="186"/>
        <end position="201"/>
    </location>
</feature>
<reference evidence="2 3" key="1">
    <citation type="submission" date="2016-06" db="EMBL/GenBank/DDBJ databases">
        <title>Evolution of pathogenesis and genome organization in the Tremellales.</title>
        <authorList>
            <person name="Cuomo C."/>
            <person name="Litvintseva A."/>
            <person name="Heitman J."/>
            <person name="Chen Y."/>
            <person name="Sun S."/>
            <person name="Springer D."/>
            <person name="Dromer F."/>
            <person name="Young S."/>
            <person name="Zeng Q."/>
            <person name="Chapman S."/>
            <person name="Gujja S."/>
            <person name="Saif S."/>
            <person name="Birren B."/>
        </authorList>
    </citation>
    <scope>NUCLEOTIDE SEQUENCE [LARGE SCALE GENOMIC DNA]</scope>
    <source>
        <strain evidence="2 3">CBS 6039</strain>
    </source>
</reference>
<proteinExistence type="predicted"/>
<dbReference type="GeneID" id="30153093"/>
<protein>
    <submittedName>
        <fullName evidence="2">Uncharacterized protein</fullName>
    </submittedName>
</protein>
<dbReference type="RefSeq" id="XP_018997689.1">
    <property type="nucleotide sequence ID" value="XM_019135262.1"/>
</dbReference>
<keyword evidence="3" id="KW-1185">Reference proteome</keyword>
<evidence type="ECO:0000256" key="1">
    <source>
        <dbReference type="SAM" id="MobiDB-lite"/>
    </source>
</evidence>
<name>A0A1E3I510_9TREE</name>
<sequence length="267" mass="29508">MGSSQQSRPRKTRTFCPHSCGSRVTDIARHAAHCRRLRLTENITEERICELAEEWSRSGKKRKHSSHVTADMTPTEDDPDSRKARRPRQLDSYETGDDTGALGIGDDLPVLPPDIDDMATIALCEDSSTTDSSTPLPTTTTPADEFNISRVFYGHAHAKALRRDEESQSSSVQRSMDNAGDENEEGSDHEVCDAMIHEENPGARSGESESSVWAGHVLKHPGDGAPRIIESDGAEWVCTEERVGREADSEEEMRMVGRGAEDEDEDE</sequence>
<accession>A0A1E3I510</accession>
<feature type="region of interest" description="Disordered" evidence="1">
    <location>
        <begin position="160"/>
        <end position="267"/>
    </location>
</feature>
<feature type="compositionally biased region" description="Basic and acidic residues" evidence="1">
    <location>
        <begin position="239"/>
        <end position="255"/>
    </location>
</feature>
<comment type="caution">
    <text evidence="2">The sequence shown here is derived from an EMBL/GenBank/DDBJ whole genome shotgun (WGS) entry which is preliminary data.</text>
</comment>